<comment type="caution">
    <text evidence="7">The sequence shown here is derived from an EMBL/GenBank/DDBJ whole genome shotgun (WGS) entry which is preliminary data.</text>
</comment>
<evidence type="ECO:0000256" key="5">
    <source>
        <dbReference type="RuleBase" id="RU003682"/>
    </source>
</evidence>
<dbReference type="EMBL" id="JAUUTY010000007">
    <property type="protein sequence ID" value="KAK1606361.1"/>
    <property type="molecule type" value="Genomic_DNA"/>
</dbReference>
<dbReference type="InterPro" id="IPR026992">
    <property type="entry name" value="DIOX_N"/>
</dbReference>
<sequence>MVPDIIDPIPLAKCRKEASVVPTVDLSAPGAAAAVADACRGVGFFRATNHGVPAALADALEALAAAFFALPHDEKMEHASARPFGYGSKSIGSNGDVGWLEYLLLSVATGSGSSTLPPPLRAALEEYTCAVRDVGGRVLELMAEGLGLDRGALRRMVAGKDGEESGAGEMVRVNHYPACPLASGVTGFGEHTDPQIVSVLRSNRTGGLQIMLRDGRWVPVAPDPDSLFVNVGDSLQVLTNGRFHSVKHRVAAPEAGKLARLSVIYFGGPAASQRIAPLPELLKEGEESLYKDFTWGEYMKAAYKTRLGDNRLSPFELHHCSSSNAVQPQPPPHVAPVH</sequence>
<organism evidence="7 8">
    <name type="scientific">Lolium multiflorum</name>
    <name type="common">Italian ryegrass</name>
    <name type="synonym">Lolium perenne subsp. multiflorum</name>
    <dbReference type="NCBI Taxonomy" id="4521"/>
    <lineage>
        <taxon>Eukaryota</taxon>
        <taxon>Viridiplantae</taxon>
        <taxon>Streptophyta</taxon>
        <taxon>Embryophyta</taxon>
        <taxon>Tracheophyta</taxon>
        <taxon>Spermatophyta</taxon>
        <taxon>Magnoliopsida</taxon>
        <taxon>Liliopsida</taxon>
        <taxon>Poales</taxon>
        <taxon>Poaceae</taxon>
        <taxon>BOP clade</taxon>
        <taxon>Pooideae</taxon>
        <taxon>Poodae</taxon>
        <taxon>Poeae</taxon>
        <taxon>Poeae Chloroplast Group 2 (Poeae type)</taxon>
        <taxon>Loliodinae</taxon>
        <taxon>Loliinae</taxon>
        <taxon>Lolium</taxon>
    </lineage>
</organism>
<dbReference type="InterPro" id="IPR027443">
    <property type="entry name" value="IPNS-like_sf"/>
</dbReference>
<dbReference type="GO" id="GO:0016491">
    <property type="term" value="F:oxidoreductase activity"/>
    <property type="evidence" value="ECO:0007669"/>
    <property type="project" value="UniProtKB-KW"/>
</dbReference>
<dbReference type="InterPro" id="IPR050231">
    <property type="entry name" value="Iron_ascorbate_oxido_reductase"/>
</dbReference>
<name>A0AAD8QP17_LOLMU</name>
<dbReference type="AlphaFoldDB" id="A0AAD8QP17"/>
<evidence type="ECO:0000313" key="7">
    <source>
        <dbReference type="EMBL" id="KAK1606361.1"/>
    </source>
</evidence>
<evidence type="ECO:0000259" key="6">
    <source>
        <dbReference type="PROSITE" id="PS51471"/>
    </source>
</evidence>
<comment type="cofactor">
    <cofactor evidence="1">
        <name>L-ascorbate</name>
        <dbReference type="ChEBI" id="CHEBI:38290"/>
    </cofactor>
</comment>
<dbReference type="Gene3D" id="2.60.120.330">
    <property type="entry name" value="B-lactam Antibiotic, Isopenicillin N Synthase, Chain"/>
    <property type="match status" value="1"/>
</dbReference>
<evidence type="ECO:0000256" key="1">
    <source>
        <dbReference type="ARBA" id="ARBA00001961"/>
    </source>
</evidence>
<dbReference type="Proteomes" id="UP001231189">
    <property type="component" value="Unassembled WGS sequence"/>
</dbReference>
<keyword evidence="8" id="KW-1185">Reference proteome</keyword>
<evidence type="ECO:0000256" key="2">
    <source>
        <dbReference type="ARBA" id="ARBA00022723"/>
    </source>
</evidence>
<accession>A0AAD8QP17</accession>
<dbReference type="PANTHER" id="PTHR47990">
    <property type="entry name" value="2-OXOGLUTARATE (2OG) AND FE(II)-DEPENDENT OXYGENASE SUPERFAMILY PROTEIN-RELATED"/>
    <property type="match status" value="1"/>
</dbReference>
<evidence type="ECO:0000313" key="8">
    <source>
        <dbReference type="Proteomes" id="UP001231189"/>
    </source>
</evidence>
<proteinExistence type="inferred from homology"/>
<gene>
    <name evidence="7" type="ORF">QYE76_030034</name>
</gene>
<keyword evidence="2 5" id="KW-0479">Metal-binding</keyword>
<reference evidence="7" key="1">
    <citation type="submission" date="2023-07" db="EMBL/GenBank/DDBJ databases">
        <title>A chromosome-level genome assembly of Lolium multiflorum.</title>
        <authorList>
            <person name="Chen Y."/>
            <person name="Copetti D."/>
            <person name="Kolliker R."/>
            <person name="Studer B."/>
        </authorList>
    </citation>
    <scope>NUCLEOTIDE SEQUENCE</scope>
    <source>
        <strain evidence="7">02402/16</strain>
        <tissue evidence="7">Leaf</tissue>
    </source>
</reference>
<keyword evidence="3 5" id="KW-0560">Oxidoreductase</keyword>
<evidence type="ECO:0000256" key="4">
    <source>
        <dbReference type="ARBA" id="ARBA00023004"/>
    </source>
</evidence>
<dbReference type="SUPFAM" id="SSF51197">
    <property type="entry name" value="Clavaminate synthase-like"/>
    <property type="match status" value="1"/>
</dbReference>
<keyword evidence="4 5" id="KW-0408">Iron</keyword>
<feature type="domain" description="Fe2OG dioxygenase" evidence="6">
    <location>
        <begin position="167"/>
        <end position="269"/>
    </location>
</feature>
<dbReference type="InterPro" id="IPR044861">
    <property type="entry name" value="IPNS-like_FE2OG_OXY"/>
</dbReference>
<dbReference type="GO" id="GO:0046872">
    <property type="term" value="F:metal ion binding"/>
    <property type="evidence" value="ECO:0007669"/>
    <property type="project" value="UniProtKB-KW"/>
</dbReference>
<dbReference type="PROSITE" id="PS51471">
    <property type="entry name" value="FE2OG_OXY"/>
    <property type="match status" value="1"/>
</dbReference>
<evidence type="ECO:0000256" key="3">
    <source>
        <dbReference type="ARBA" id="ARBA00023002"/>
    </source>
</evidence>
<dbReference type="InterPro" id="IPR005123">
    <property type="entry name" value="Oxoglu/Fe-dep_dioxygenase_dom"/>
</dbReference>
<protein>
    <recommendedName>
        <fullName evidence="6">Fe2OG dioxygenase domain-containing protein</fullName>
    </recommendedName>
</protein>
<dbReference type="Pfam" id="PF03171">
    <property type="entry name" value="2OG-FeII_Oxy"/>
    <property type="match status" value="1"/>
</dbReference>
<dbReference type="Pfam" id="PF14226">
    <property type="entry name" value="DIOX_N"/>
    <property type="match status" value="1"/>
</dbReference>
<comment type="similarity">
    <text evidence="5">Belongs to the iron/ascorbate-dependent oxidoreductase family.</text>
</comment>